<feature type="region of interest" description="Disordered" evidence="2">
    <location>
        <begin position="1"/>
        <end position="24"/>
    </location>
</feature>
<evidence type="ECO:0000256" key="2">
    <source>
        <dbReference type="SAM" id="MobiDB-lite"/>
    </source>
</evidence>
<keyword evidence="1" id="KW-0238">DNA-binding</keyword>
<evidence type="ECO:0000313" key="4">
    <source>
        <dbReference type="Proteomes" id="UP000789405"/>
    </source>
</evidence>
<name>A0A9N9GSF5_9GLOM</name>
<dbReference type="InterPro" id="IPR010998">
    <property type="entry name" value="Integrase_recombinase_N"/>
</dbReference>
<gene>
    <name evidence="3" type="ORF">DERYTH_LOCUS9124</name>
</gene>
<evidence type="ECO:0000256" key="1">
    <source>
        <dbReference type="ARBA" id="ARBA00023125"/>
    </source>
</evidence>
<accession>A0A9N9GSF5</accession>
<reference evidence="3" key="1">
    <citation type="submission" date="2021-06" db="EMBL/GenBank/DDBJ databases">
        <authorList>
            <person name="Kallberg Y."/>
            <person name="Tangrot J."/>
            <person name="Rosling A."/>
        </authorList>
    </citation>
    <scope>NUCLEOTIDE SEQUENCE</scope>
    <source>
        <strain evidence="3">MA453B</strain>
    </source>
</reference>
<protein>
    <submittedName>
        <fullName evidence="3">11274_t:CDS:1</fullName>
    </submittedName>
</protein>
<keyword evidence="4" id="KW-1185">Reference proteome</keyword>
<dbReference type="Proteomes" id="UP000789405">
    <property type="component" value="Unassembled WGS sequence"/>
</dbReference>
<dbReference type="Gene3D" id="1.10.150.130">
    <property type="match status" value="1"/>
</dbReference>
<dbReference type="AlphaFoldDB" id="A0A9N9GSF5"/>
<dbReference type="GO" id="GO:0003677">
    <property type="term" value="F:DNA binding"/>
    <property type="evidence" value="ECO:0007669"/>
    <property type="project" value="UniProtKB-KW"/>
</dbReference>
<evidence type="ECO:0000313" key="3">
    <source>
        <dbReference type="EMBL" id="CAG8630542.1"/>
    </source>
</evidence>
<comment type="caution">
    <text evidence="3">The sequence shown here is derived from an EMBL/GenBank/DDBJ whole genome shotgun (WGS) entry which is preliminary data.</text>
</comment>
<proteinExistence type="predicted"/>
<sequence>MSSTGSNLSGSTAHNRGKDSSYNNSSQVCLSRVVANSNAYTCRLCSFAPSSNHFHKRLFRSSKALEKPKLAVPGSKSELELFKKYCKIMSLISLPSEVDTLVSFIVWLDLTYLFAVCADILAAVSRSHLEAQLPDPSKEYWVRRVYKEI</sequence>
<organism evidence="3 4">
    <name type="scientific">Dentiscutata erythropus</name>
    <dbReference type="NCBI Taxonomy" id="1348616"/>
    <lineage>
        <taxon>Eukaryota</taxon>
        <taxon>Fungi</taxon>
        <taxon>Fungi incertae sedis</taxon>
        <taxon>Mucoromycota</taxon>
        <taxon>Glomeromycotina</taxon>
        <taxon>Glomeromycetes</taxon>
        <taxon>Diversisporales</taxon>
        <taxon>Gigasporaceae</taxon>
        <taxon>Dentiscutata</taxon>
    </lineage>
</organism>
<dbReference type="EMBL" id="CAJVPY010004889">
    <property type="protein sequence ID" value="CAG8630542.1"/>
    <property type="molecule type" value="Genomic_DNA"/>
</dbReference>
<dbReference type="SUPFAM" id="SSF47823">
    <property type="entry name" value="lambda integrase-like, N-terminal domain"/>
    <property type="match status" value="1"/>
</dbReference>